<dbReference type="PANTHER" id="PTHR30069">
    <property type="entry name" value="TONB-DEPENDENT OUTER MEMBRANE RECEPTOR"/>
    <property type="match status" value="1"/>
</dbReference>
<evidence type="ECO:0000256" key="11">
    <source>
        <dbReference type="RuleBase" id="RU003357"/>
    </source>
</evidence>
<keyword evidence="3 10" id="KW-1134">Transmembrane beta strand</keyword>
<dbReference type="SUPFAM" id="SSF56935">
    <property type="entry name" value="Porins"/>
    <property type="match status" value="1"/>
</dbReference>
<evidence type="ECO:0000256" key="6">
    <source>
        <dbReference type="ARBA" id="ARBA00023077"/>
    </source>
</evidence>
<feature type="signal peptide" evidence="12">
    <location>
        <begin position="1"/>
        <end position="21"/>
    </location>
</feature>
<dbReference type="InterPro" id="IPR012910">
    <property type="entry name" value="Plug_dom"/>
</dbReference>
<keyword evidence="16" id="KW-1185">Reference proteome</keyword>
<evidence type="ECO:0000259" key="13">
    <source>
        <dbReference type="Pfam" id="PF00593"/>
    </source>
</evidence>
<dbReference type="InterPro" id="IPR023996">
    <property type="entry name" value="TonB-dep_OMP_SusC/RagA"/>
</dbReference>
<keyword evidence="2 10" id="KW-0813">Transport</keyword>
<dbReference type="Pfam" id="PF07715">
    <property type="entry name" value="Plug"/>
    <property type="match status" value="1"/>
</dbReference>
<evidence type="ECO:0000256" key="9">
    <source>
        <dbReference type="ARBA" id="ARBA00023237"/>
    </source>
</evidence>
<dbReference type="Pfam" id="PF13715">
    <property type="entry name" value="CarbopepD_reg_2"/>
    <property type="match status" value="1"/>
</dbReference>
<comment type="similarity">
    <text evidence="10 11">Belongs to the TonB-dependent receptor family.</text>
</comment>
<dbReference type="InterPro" id="IPR039426">
    <property type="entry name" value="TonB-dep_rcpt-like"/>
</dbReference>
<dbReference type="SUPFAM" id="SSF49464">
    <property type="entry name" value="Carboxypeptidase regulatory domain-like"/>
    <property type="match status" value="1"/>
</dbReference>
<dbReference type="Proteomes" id="UP000644147">
    <property type="component" value="Unassembled WGS sequence"/>
</dbReference>
<evidence type="ECO:0000256" key="7">
    <source>
        <dbReference type="ARBA" id="ARBA00023136"/>
    </source>
</evidence>
<evidence type="ECO:0000256" key="4">
    <source>
        <dbReference type="ARBA" id="ARBA00022692"/>
    </source>
</evidence>
<evidence type="ECO:0000256" key="10">
    <source>
        <dbReference type="PROSITE-ProRule" id="PRU01360"/>
    </source>
</evidence>
<evidence type="ECO:0000313" key="15">
    <source>
        <dbReference type="EMBL" id="MBK0401992.1"/>
    </source>
</evidence>
<dbReference type="Gene3D" id="2.60.40.1120">
    <property type="entry name" value="Carboxypeptidase-like, regulatory domain"/>
    <property type="match status" value="1"/>
</dbReference>
<evidence type="ECO:0000256" key="12">
    <source>
        <dbReference type="SAM" id="SignalP"/>
    </source>
</evidence>
<feature type="domain" description="TonB-dependent receptor-like beta-barrel" evidence="13">
    <location>
        <begin position="432"/>
        <end position="921"/>
    </location>
</feature>
<name>A0ABS1BYK7_9BACT</name>
<evidence type="ECO:0000256" key="1">
    <source>
        <dbReference type="ARBA" id="ARBA00004571"/>
    </source>
</evidence>
<organism evidence="15 16">
    <name type="scientific">Adhaeribacter terrigena</name>
    <dbReference type="NCBI Taxonomy" id="2793070"/>
    <lineage>
        <taxon>Bacteria</taxon>
        <taxon>Pseudomonadati</taxon>
        <taxon>Bacteroidota</taxon>
        <taxon>Cytophagia</taxon>
        <taxon>Cytophagales</taxon>
        <taxon>Hymenobacteraceae</taxon>
        <taxon>Adhaeribacter</taxon>
    </lineage>
</organism>
<comment type="subcellular location">
    <subcellularLocation>
        <location evidence="1 10">Cell outer membrane</location>
        <topology evidence="1 10">Multi-pass membrane protein</topology>
    </subcellularLocation>
</comment>
<reference evidence="15 16" key="1">
    <citation type="submission" date="2020-12" db="EMBL/GenBank/DDBJ databases">
        <title>Bacterial novel species Adhaeribacter sp. BT258 isolated from soil.</title>
        <authorList>
            <person name="Jung H.-Y."/>
        </authorList>
    </citation>
    <scope>NUCLEOTIDE SEQUENCE [LARGE SCALE GENOMIC DNA]</scope>
    <source>
        <strain evidence="15 16">BT258</strain>
    </source>
</reference>
<keyword evidence="6 11" id="KW-0798">TonB box</keyword>
<keyword evidence="9 10" id="KW-0998">Cell outer membrane</keyword>
<dbReference type="InterPro" id="IPR000531">
    <property type="entry name" value="Beta-barrel_TonB"/>
</dbReference>
<keyword evidence="8" id="KW-0675">Receptor</keyword>
<dbReference type="PROSITE" id="PS52016">
    <property type="entry name" value="TONB_DEPENDENT_REC_3"/>
    <property type="match status" value="1"/>
</dbReference>
<evidence type="ECO:0000313" key="16">
    <source>
        <dbReference type="Proteomes" id="UP000644147"/>
    </source>
</evidence>
<feature type="chain" id="PRO_5046463338" evidence="12">
    <location>
        <begin position="22"/>
        <end position="1056"/>
    </location>
</feature>
<dbReference type="InterPro" id="IPR008969">
    <property type="entry name" value="CarboxyPept-like_regulatory"/>
</dbReference>
<evidence type="ECO:0000259" key="14">
    <source>
        <dbReference type="Pfam" id="PF07715"/>
    </source>
</evidence>
<dbReference type="Pfam" id="PF00593">
    <property type="entry name" value="TonB_dep_Rec_b-barrel"/>
    <property type="match status" value="1"/>
</dbReference>
<comment type="caution">
    <text evidence="15">The sequence shown here is derived from an EMBL/GenBank/DDBJ whole genome shotgun (WGS) entry which is preliminary data.</text>
</comment>
<dbReference type="InterPro" id="IPR023997">
    <property type="entry name" value="TonB-dep_OMP_SusC/RagA_CS"/>
</dbReference>
<keyword evidence="5 12" id="KW-0732">Signal</keyword>
<proteinExistence type="inferred from homology"/>
<gene>
    <name evidence="15" type="ORF">I5M27_03285</name>
</gene>
<dbReference type="RefSeq" id="WP_200504589.1">
    <property type="nucleotide sequence ID" value="NZ_JAEHFX010000001.1"/>
</dbReference>
<evidence type="ECO:0000256" key="5">
    <source>
        <dbReference type="ARBA" id="ARBA00022729"/>
    </source>
</evidence>
<feature type="domain" description="TonB-dependent receptor plug" evidence="14">
    <location>
        <begin position="122"/>
        <end position="245"/>
    </location>
</feature>
<dbReference type="Gene3D" id="2.40.170.20">
    <property type="entry name" value="TonB-dependent receptor, beta-barrel domain"/>
    <property type="match status" value="1"/>
</dbReference>
<dbReference type="EMBL" id="JAEHFX010000001">
    <property type="protein sequence ID" value="MBK0401992.1"/>
    <property type="molecule type" value="Genomic_DNA"/>
</dbReference>
<dbReference type="InterPro" id="IPR036942">
    <property type="entry name" value="Beta-barrel_TonB_sf"/>
</dbReference>
<evidence type="ECO:0000256" key="2">
    <source>
        <dbReference type="ARBA" id="ARBA00022448"/>
    </source>
</evidence>
<evidence type="ECO:0000256" key="3">
    <source>
        <dbReference type="ARBA" id="ARBA00022452"/>
    </source>
</evidence>
<dbReference type="NCBIfam" id="TIGR04057">
    <property type="entry name" value="SusC_RagA_signa"/>
    <property type="match status" value="1"/>
</dbReference>
<protein>
    <submittedName>
        <fullName evidence="15">SusC/RagA family TonB-linked outer membrane protein</fullName>
    </submittedName>
</protein>
<accession>A0ABS1BYK7</accession>
<dbReference type="PANTHER" id="PTHR30069:SF29">
    <property type="entry name" value="HEMOGLOBIN AND HEMOGLOBIN-HAPTOGLOBIN-BINDING PROTEIN 1-RELATED"/>
    <property type="match status" value="1"/>
</dbReference>
<dbReference type="InterPro" id="IPR037066">
    <property type="entry name" value="Plug_dom_sf"/>
</dbReference>
<keyword evidence="7 10" id="KW-0472">Membrane</keyword>
<dbReference type="Gene3D" id="2.170.130.10">
    <property type="entry name" value="TonB-dependent receptor, plug domain"/>
    <property type="match status" value="1"/>
</dbReference>
<evidence type="ECO:0000256" key="8">
    <source>
        <dbReference type="ARBA" id="ARBA00023170"/>
    </source>
</evidence>
<keyword evidence="4 10" id="KW-0812">Transmembrane</keyword>
<dbReference type="NCBIfam" id="TIGR04056">
    <property type="entry name" value="OMP_RagA_SusC"/>
    <property type="match status" value="1"/>
</dbReference>
<sequence length="1056" mass="115093">MKKLLLMSLVLVFTLLQQAMAQDRTISGTVIDKATNTGLPGVSVSVKGLTGVGTATDVNGGYTLSVPAGSNTLEFRFIGYKTIERTIGTESNVSVTMDTDAQQLGEVVVTAMGVERQERGLGYATTSVKSEEITKGRTSSPMNALQGKVAGMNVSSASGSPGASTKVILRGYSSITGNNNPLYVIDGIPMNNAATNLNEGTNTVNRTQDFGNRANDINPDDIESISILKGASATALYGSRAASGVIIITTKKGRVSEKIGVDFTTSATFSRPLRLPQTQQVFGQGWNGHFASEENGSWGPMLDGKDRLWGNIVNNSQQIKPFSAQKDNLKDFYETGKSYINTIALSGGSEKTSFYASYGNVSENGVVPTDADSYKRNTLALRGSTRGKKITISSNLNYVRKDAKAVTTGQGGEGQTLFQEMIQIPVDHSIVDYKDLNNPFNTLDNFYTPYAQNPYWSLTQNGNDFDENRIFGGVDLSYNFTDWLTATLRGGGDVAHGVIQDWIAKGTYTPGSPNSSNTDIPGRVTERNRFSRDLDANLILTANNNINEDLRLTTLVGYNVNERYARNGTAFTNNLTIPNFYNLANTSVPVEASTATSLRRLYGVYGQADLNFRDYLFLTLVARNDWSSTLPTSDNSFFYPGINGSFVFTDVFTNLKGVMNFGKVRAAWGKTGNDASPYLVNSVFVPGTVGLGFGNLNFPLSGVSAYERSNQIGNLSLAPEITREFEFGGNFEFLDSRIKSDISFYNRSTKGQILPVPIALSSGYSTLVSNLGEISNKGIELGLTVTPIRTDDFNWDIRYTFSNNRNKVEELTEGLEEITIQSIYGINFVATVGEPLGVFKGPGYTYSPDGKLIVSAAGYPVPTTEKEIYGNSQPDFMMGLSNEFNYKNINFSFLFDYRKGGLMYSYTQRLTQFVGNTTNTLYNDRLPFVIPNSVVQNADGTFSENVNPVDVGSIVDYWNPQSNAPIEREHLFSRTYLKLREATLGYTLPADLISKTPFASVNISLVGRNLFLITPKENNIIDPETTTFGNDLSGEFGEFAGGPSVRSVGASLRVSF</sequence>